<dbReference type="EMBL" id="MHLO01000021">
    <property type="protein sequence ID" value="OGZ12272.1"/>
    <property type="molecule type" value="Genomic_DNA"/>
</dbReference>
<dbReference type="AlphaFoldDB" id="A0A1G2DFQ8"/>
<feature type="transmembrane region" description="Helical" evidence="2">
    <location>
        <begin position="55"/>
        <end position="83"/>
    </location>
</feature>
<organism evidence="3 4">
    <name type="scientific">Candidatus Lloydbacteria bacterium RIFCSPHIGHO2_02_FULL_54_17</name>
    <dbReference type="NCBI Taxonomy" id="1798664"/>
    <lineage>
        <taxon>Bacteria</taxon>
        <taxon>Candidatus Lloydiibacteriota</taxon>
    </lineage>
</organism>
<accession>A0A1G2DFQ8</accession>
<name>A0A1G2DFQ8_9BACT</name>
<evidence type="ECO:0000256" key="2">
    <source>
        <dbReference type="SAM" id="Phobius"/>
    </source>
</evidence>
<keyword evidence="2" id="KW-0812">Transmembrane</keyword>
<evidence type="ECO:0000313" key="4">
    <source>
        <dbReference type="Proteomes" id="UP000178636"/>
    </source>
</evidence>
<reference evidence="3 4" key="1">
    <citation type="journal article" date="2016" name="Nat. Commun.">
        <title>Thousands of microbial genomes shed light on interconnected biogeochemical processes in an aquifer system.</title>
        <authorList>
            <person name="Anantharaman K."/>
            <person name="Brown C.T."/>
            <person name="Hug L.A."/>
            <person name="Sharon I."/>
            <person name="Castelle C.J."/>
            <person name="Probst A.J."/>
            <person name="Thomas B.C."/>
            <person name="Singh A."/>
            <person name="Wilkins M.J."/>
            <person name="Karaoz U."/>
            <person name="Brodie E.L."/>
            <person name="Williams K.H."/>
            <person name="Hubbard S.S."/>
            <person name="Banfield J.F."/>
        </authorList>
    </citation>
    <scope>NUCLEOTIDE SEQUENCE [LARGE SCALE GENOMIC DNA]</scope>
</reference>
<feature type="region of interest" description="Disordered" evidence="1">
    <location>
        <begin position="1"/>
        <end position="25"/>
    </location>
</feature>
<evidence type="ECO:0000256" key="1">
    <source>
        <dbReference type="SAM" id="MobiDB-lite"/>
    </source>
</evidence>
<proteinExistence type="predicted"/>
<comment type="caution">
    <text evidence="3">The sequence shown here is derived from an EMBL/GenBank/DDBJ whole genome shotgun (WGS) entry which is preliminary data.</text>
</comment>
<dbReference type="STRING" id="1798664.A3C93_03995"/>
<keyword evidence="2" id="KW-0472">Membrane</keyword>
<protein>
    <submittedName>
        <fullName evidence="3">Uncharacterized protein</fullName>
    </submittedName>
</protein>
<gene>
    <name evidence="3" type="ORF">A3C93_03995</name>
</gene>
<dbReference type="Proteomes" id="UP000178636">
    <property type="component" value="Unassembled WGS sequence"/>
</dbReference>
<sequence>MTTTKESTDGQAHAPSAAKTETLERLFSGEAKRRKRLTHERVLEESEGASLGSTIFLLSLILAFGIGVGAYALVGAVIPVALFSPDKTTENSLTGAVVNAPAKEETGVIVLGNASREEILAELRTVFNGTTNAGGGIRAVRFTAADGRGVENDATTGTLLNALNARAPQKDFLRSLDTAPAFGILKTGNLSGFLRLRTRSYPETFAGMLLWETEMAGDLLPSLRPDIKRSDIGLLNGRPFVDERVLGLNARVLNNPDGTPALAYAFLDEEILVIAGGREALWVLLAKFRAETE</sequence>
<evidence type="ECO:0000313" key="3">
    <source>
        <dbReference type="EMBL" id="OGZ12272.1"/>
    </source>
</evidence>
<keyword evidence="2" id="KW-1133">Transmembrane helix</keyword>